<protein>
    <submittedName>
        <fullName evidence="1">Uncharacterized protein</fullName>
    </submittedName>
</protein>
<dbReference type="Proteomes" id="UP000814128">
    <property type="component" value="Unassembled WGS sequence"/>
</dbReference>
<evidence type="ECO:0000313" key="2">
    <source>
        <dbReference type="Proteomes" id="UP000814128"/>
    </source>
</evidence>
<accession>A0ACB8QEP5</accession>
<organism evidence="1 2">
    <name type="scientific">Vararia minispora EC-137</name>
    <dbReference type="NCBI Taxonomy" id="1314806"/>
    <lineage>
        <taxon>Eukaryota</taxon>
        <taxon>Fungi</taxon>
        <taxon>Dikarya</taxon>
        <taxon>Basidiomycota</taxon>
        <taxon>Agaricomycotina</taxon>
        <taxon>Agaricomycetes</taxon>
        <taxon>Russulales</taxon>
        <taxon>Lachnocladiaceae</taxon>
        <taxon>Vararia</taxon>
    </lineage>
</organism>
<name>A0ACB8QEP5_9AGAM</name>
<keyword evidence="2" id="KW-1185">Reference proteome</keyword>
<reference evidence="1" key="2">
    <citation type="journal article" date="2022" name="New Phytol.">
        <title>Evolutionary transition to the ectomycorrhizal habit in the genomes of a hyperdiverse lineage of mushroom-forming fungi.</title>
        <authorList>
            <person name="Looney B."/>
            <person name="Miyauchi S."/>
            <person name="Morin E."/>
            <person name="Drula E."/>
            <person name="Courty P.E."/>
            <person name="Kohler A."/>
            <person name="Kuo A."/>
            <person name="LaButti K."/>
            <person name="Pangilinan J."/>
            <person name="Lipzen A."/>
            <person name="Riley R."/>
            <person name="Andreopoulos W."/>
            <person name="He G."/>
            <person name="Johnson J."/>
            <person name="Nolan M."/>
            <person name="Tritt A."/>
            <person name="Barry K.W."/>
            <person name="Grigoriev I.V."/>
            <person name="Nagy L.G."/>
            <person name="Hibbett D."/>
            <person name="Henrissat B."/>
            <person name="Matheny P.B."/>
            <person name="Labbe J."/>
            <person name="Martin F.M."/>
        </authorList>
    </citation>
    <scope>NUCLEOTIDE SEQUENCE</scope>
    <source>
        <strain evidence="1">EC-137</strain>
    </source>
</reference>
<gene>
    <name evidence="1" type="ORF">K488DRAFT_88058</name>
</gene>
<dbReference type="EMBL" id="MU273638">
    <property type="protein sequence ID" value="KAI0030122.1"/>
    <property type="molecule type" value="Genomic_DNA"/>
</dbReference>
<reference evidence="1" key="1">
    <citation type="submission" date="2021-02" db="EMBL/GenBank/DDBJ databases">
        <authorList>
            <consortium name="DOE Joint Genome Institute"/>
            <person name="Ahrendt S."/>
            <person name="Looney B.P."/>
            <person name="Miyauchi S."/>
            <person name="Morin E."/>
            <person name="Drula E."/>
            <person name="Courty P.E."/>
            <person name="Chicoki N."/>
            <person name="Fauchery L."/>
            <person name="Kohler A."/>
            <person name="Kuo A."/>
            <person name="Labutti K."/>
            <person name="Pangilinan J."/>
            <person name="Lipzen A."/>
            <person name="Riley R."/>
            <person name="Andreopoulos W."/>
            <person name="He G."/>
            <person name="Johnson J."/>
            <person name="Barry K.W."/>
            <person name="Grigoriev I.V."/>
            <person name="Nagy L."/>
            <person name="Hibbett D."/>
            <person name="Henrissat B."/>
            <person name="Matheny P.B."/>
            <person name="Labbe J."/>
            <person name="Martin F."/>
        </authorList>
    </citation>
    <scope>NUCLEOTIDE SEQUENCE</scope>
    <source>
        <strain evidence="1">EC-137</strain>
    </source>
</reference>
<proteinExistence type="predicted"/>
<sequence length="350" mass="37429">MDVDAVSPPAAAAHDPHDSHPVAGPSTLFPVSPLFLLPPAPIAPPPLLTCSEDILQRFHLLPAYDKFVRPVPGPVPSDKSTNHPPNPDKGKGKEKEGDDNGEGVEDEVEKDWRRQNNYRYLIKGLPGSHSTKKDNFLGDKVNAPPKQHIDVVPFEFPLERNPFIVDGLGIPGWAGKFDEETSKEERRRRKEAKRQAKMAAVGLTQIDTSVAASTPAPATSTPTTATPVVQSAARARDNTPRPATPTNTTAPPRGVKREREPDEPSHPPMTGGRPANGVASSYSPPNANGATPAAVRPAQINGTMTHPVAATNGRAGVEGARPRPKKPRMDIQGQAREMLAPAQQPTPQGV</sequence>
<evidence type="ECO:0000313" key="1">
    <source>
        <dbReference type="EMBL" id="KAI0030122.1"/>
    </source>
</evidence>
<comment type="caution">
    <text evidence="1">The sequence shown here is derived from an EMBL/GenBank/DDBJ whole genome shotgun (WGS) entry which is preliminary data.</text>
</comment>